<dbReference type="Proteomes" id="UP001568698">
    <property type="component" value="Unassembled WGS sequence"/>
</dbReference>
<evidence type="ECO:0000313" key="1">
    <source>
        <dbReference type="EMBL" id="MEZ7196052.1"/>
    </source>
</evidence>
<proteinExistence type="predicted"/>
<organism evidence="1 2">
    <name type="scientific">Pseudodesulfovibrio karagichevae</name>
    <dbReference type="NCBI Taxonomy" id="3239305"/>
    <lineage>
        <taxon>Bacteria</taxon>
        <taxon>Pseudomonadati</taxon>
        <taxon>Thermodesulfobacteriota</taxon>
        <taxon>Desulfovibrionia</taxon>
        <taxon>Desulfovibrionales</taxon>
        <taxon>Desulfovibrionaceae</taxon>
    </lineage>
</organism>
<dbReference type="EMBL" id="JBGLYH010000008">
    <property type="protein sequence ID" value="MEZ7196052.1"/>
    <property type="molecule type" value="Genomic_DNA"/>
</dbReference>
<sequence>MYDDDTLVEGWMGQGWTPGSGNGDGAEDLTQKECAFLSLPPELFFASELFQGQYVRRRTYVRDYPIQSTCAHRTLRYTGVRLDQFDQDVFLACAARFPRQKSSAPCARKMDLRGLAREVLKKAGTVDRRRVAESLRRLESGRIKIRDGRFTCYLQPIQKALFDDKAGYCLIELNPEILRSLQCVDNLQGFVQERFRLPKVSMDRWLHGVMHYSDHICIPFAGLPALSGNANAVPVLVAESLDRLSASVKLYRLRLGEGGLEISRNARGNGEGRCLV</sequence>
<keyword evidence="2" id="KW-1185">Reference proteome</keyword>
<reference evidence="1 2" key="1">
    <citation type="submission" date="2024-08" db="EMBL/GenBank/DDBJ databases">
        <title>Sulfate-reducing bacteria isolated from formation water of the oil field in Kazakhstan and description of Pseudodesulfovibrio sp.</title>
        <authorList>
            <person name="Bidzhieva S.K."/>
            <person name="Tourova T.P."/>
            <person name="Grouzdev D.S."/>
            <person name="Beletsky A.V."/>
            <person name="Sokolova D.S."/>
            <person name="Samigullina S.R."/>
            <person name="Poltaraus A.B."/>
            <person name="Avtukh A.N."/>
            <person name="Tereshina V.M."/>
            <person name="Zhaparov N.S."/>
            <person name="Mardanov A.V."/>
            <person name="Nazina T.N."/>
        </authorList>
    </citation>
    <scope>NUCLEOTIDE SEQUENCE [LARGE SCALE GENOMIC DNA]</scope>
    <source>
        <strain evidence="1 2">9FUS</strain>
    </source>
</reference>
<evidence type="ECO:0000313" key="2">
    <source>
        <dbReference type="Proteomes" id="UP001568698"/>
    </source>
</evidence>
<dbReference type="RefSeq" id="WP_371385593.1">
    <property type="nucleotide sequence ID" value="NZ_JBGLYH010000008.1"/>
</dbReference>
<accession>A0ABV4JZA6</accession>
<protein>
    <recommendedName>
        <fullName evidence="3">Replication initiator protein A</fullName>
    </recommendedName>
</protein>
<name>A0ABV4JZA6_9BACT</name>
<evidence type="ECO:0008006" key="3">
    <source>
        <dbReference type="Google" id="ProtNLM"/>
    </source>
</evidence>
<comment type="caution">
    <text evidence="1">The sequence shown here is derived from an EMBL/GenBank/DDBJ whole genome shotgun (WGS) entry which is preliminary data.</text>
</comment>
<gene>
    <name evidence="1" type="ORF">AB6M95_04765</name>
</gene>